<dbReference type="EMBL" id="CAEZWE010000033">
    <property type="protein sequence ID" value="CAB4653731.1"/>
    <property type="molecule type" value="Genomic_DNA"/>
</dbReference>
<dbReference type="Pfam" id="PF02583">
    <property type="entry name" value="Trns_repr_metal"/>
    <property type="match status" value="1"/>
</dbReference>
<dbReference type="InterPro" id="IPR038390">
    <property type="entry name" value="Metal_Tscrpt_repr_sf"/>
</dbReference>
<evidence type="ECO:0000313" key="1">
    <source>
        <dbReference type="EMBL" id="CAB4562383.1"/>
    </source>
</evidence>
<gene>
    <name evidence="1" type="ORF">UFOPK1572_00923</name>
    <name evidence="2" type="ORF">UFOPK2169_00940</name>
</gene>
<accession>A0A6J6DJX6</accession>
<protein>
    <submittedName>
        <fullName evidence="1">Unannotated protein</fullName>
    </submittedName>
</protein>
<dbReference type="GO" id="GO:0046872">
    <property type="term" value="F:metal ion binding"/>
    <property type="evidence" value="ECO:0007669"/>
    <property type="project" value="InterPro"/>
</dbReference>
<dbReference type="EMBL" id="CAEZTC010000110">
    <property type="protein sequence ID" value="CAB4562383.1"/>
    <property type="molecule type" value="Genomic_DNA"/>
</dbReference>
<dbReference type="Gene3D" id="1.20.58.1000">
    <property type="entry name" value="Metal-sensitive repressor, helix protomer"/>
    <property type="match status" value="1"/>
</dbReference>
<sequence length="89" mass="10069">MKIDPQVHDNLLKRLARIEGQVRAVRNMIEEGRECRDIITQVSAASTALDQVGFRLLSSGLQQCMNDPKQAKKDGFDLEEVEKLFLKLA</sequence>
<dbReference type="PANTHER" id="PTHR33677:SF5">
    <property type="entry name" value="TRANSCRIPTIONAL REPRESSOR FRMR"/>
    <property type="match status" value="1"/>
</dbReference>
<organism evidence="1">
    <name type="scientific">freshwater metagenome</name>
    <dbReference type="NCBI Taxonomy" id="449393"/>
    <lineage>
        <taxon>unclassified sequences</taxon>
        <taxon>metagenomes</taxon>
        <taxon>ecological metagenomes</taxon>
    </lineage>
</organism>
<name>A0A6J6DJX6_9ZZZZ</name>
<dbReference type="InterPro" id="IPR003735">
    <property type="entry name" value="Metal_Tscrpt_repr"/>
</dbReference>
<dbReference type="GO" id="GO:0006355">
    <property type="term" value="P:regulation of DNA-templated transcription"/>
    <property type="evidence" value="ECO:0007669"/>
    <property type="project" value="InterPro"/>
</dbReference>
<dbReference type="GO" id="GO:0003677">
    <property type="term" value="F:DNA binding"/>
    <property type="evidence" value="ECO:0007669"/>
    <property type="project" value="InterPro"/>
</dbReference>
<dbReference type="CDD" id="cd10148">
    <property type="entry name" value="CsoR-like_DUF156"/>
    <property type="match status" value="1"/>
</dbReference>
<evidence type="ECO:0000313" key="2">
    <source>
        <dbReference type="EMBL" id="CAB4653731.1"/>
    </source>
</evidence>
<proteinExistence type="predicted"/>
<reference evidence="1" key="1">
    <citation type="submission" date="2020-05" db="EMBL/GenBank/DDBJ databases">
        <authorList>
            <person name="Chiriac C."/>
            <person name="Salcher M."/>
            <person name="Ghai R."/>
            <person name="Kavagutti S V."/>
        </authorList>
    </citation>
    <scope>NUCLEOTIDE SEQUENCE</scope>
</reference>
<dbReference type="AlphaFoldDB" id="A0A6J6DJX6"/>
<dbReference type="PANTHER" id="PTHR33677">
    <property type="entry name" value="TRANSCRIPTIONAL REPRESSOR FRMR-RELATED"/>
    <property type="match status" value="1"/>
</dbReference>